<name>A0ABT7VVE5_9GAMM</name>
<reference evidence="1" key="1">
    <citation type="submission" date="2023-06" db="EMBL/GenBank/DDBJ databases">
        <title>Uncultivated large filamentous bacteria from sulfidic sediments reveal new species and different genomic features in energy metabolism and defense.</title>
        <authorList>
            <person name="Fonseca A."/>
        </authorList>
    </citation>
    <scope>NUCLEOTIDE SEQUENCE</scope>
    <source>
        <strain evidence="1">HSG4</strain>
    </source>
</reference>
<dbReference type="EMBL" id="JAUCGM010000670">
    <property type="protein sequence ID" value="MDM8563485.1"/>
    <property type="molecule type" value="Genomic_DNA"/>
</dbReference>
<comment type="caution">
    <text evidence="1">The sequence shown here is derived from an EMBL/GenBank/DDBJ whole genome shotgun (WGS) entry which is preliminary data.</text>
</comment>
<sequence>MSKLKHVVATLILLISTGVNAIYIDTINGPPSAFHIEREGKKLKKIAPFLPLQVGDKIIVSKRTHTFEQIRDKENSISLALDDGIFKTLKYADTQEKPYIVTAATHSPNVVSGVMNTVSVWFHRLWKNDIQTQPLHVLDGEAHTSPPMSMYLFKGKNAKLIAGERELHFAWYGGKPPYQVQVYQIGAEKRLWDEKKSTTIDIVFKKQILTAGRYQVVVNDAQGKDIVAEFTAVTDAPLQDSEAQAIEQSNLPELSKKTLLAVLLAKQEGWYFEAYQRVASITGYYPAQLLKQGLEMGERPE</sequence>
<organism evidence="1 2">
    <name type="scientific">Candidatus Marithioploca araucensis</name>
    <dbReference type="NCBI Taxonomy" id="70273"/>
    <lineage>
        <taxon>Bacteria</taxon>
        <taxon>Pseudomonadati</taxon>
        <taxon>Pseudomonadota</taxon>
        <taxon>Gammaproteobacteria</taxon>
        <taxon>Thiotrichales</taxon>
        <taxon>Thiotrichaceae</taxon>
        <taxon>Candidatus Marithioploca</taxon>
    </lineage>
</organism>
<gene>
    <name evidence="1" type="ORF">QUF54_09045</name>
</gene>
<accession>A0ABT7VVE5</accession>
<evidence type="ECO:0000313" key="1">
    <source>
        <dbReference type="EMBL" id="MDM8563485.1"/>
    </source>
</evidence>
<protein>
    <submittedName>
        <fullName evidence="1">Uncharacterized protein</fullName>
    </submittedName>
</protein>
<keyword evidence="2" id="KW-1185">Reference proteome</keyword>
<dbReference type="Proteomes" id="UP001171945">
    <property type="component" value="Unassembled WGS sequence"/>
</dbReference>
<proteinExistence type="predicted"/>
<evidence type="ECO:0000313" key="2">
    <source>
        <dbReference type="Proteomes" id="UP001171945"/>
    </source>
</evidence>